<dbReference type="OrthoDB" id="153531at2"/>
<dbReference type="Gene3D" id="3.20.20.30">
    <property type="entry name" value="Luciferase-like domain"/>
    <property type="match status" value="1"/>
</dbReference>
<proteinExistence type="predicted"/>
<dbReference type="GO" id="GO:0046306">
    <property type="term" value="P:alkanesulfonate catabolic process"/>
    <property type="evidence" value="ECO:0007669"/>
    <property type="project" value="TreeGrafter"/>
</dbReference>
<gene>
    <name evidence="6" type="ORF">KDA_57850</name>
    <name evidence="7" type="ORF">KDA_58170</name>
</gene>
<evidence type="ECO:0000313" key="7">
    <source>
        <dbReference type="EMBL" id="GCE30333.1"/>
    </source>
</evidence>
<evidence type="ECO:0000256" key="3">
    <source>
        <dbReference type="ARBA" id="ARBA00023002"/>
    </source>
</evidence>
<protein>
    <submittedName>
        <fullName evidence="7">LLM class F420-dependent oxidoreductase</fullName>
    </submittedName>
</protein>
<keyword evidence="1" id="KW-0285">Flavoprotein</keyword>
<evidence type="ECO:0000256" key="4">
    <source>
        <dbReference type="ARBA" id="ARBA00023033"/>
    </source>
</evidence>
<evidence type="ECO:0000256" key="2">
    <source>
        <dbReference type="ARBA" id="ARBA00022643"/>
    </source>
</evidence>
<dbReference type="EMBL" id="BIFT01000002">
    <property type="protein sequence ID" value="GCE30333.1"/>
    <property type="molecule type" value="Genomic_DNA"/>
</dbReference>
<comment type="caution">
    <text evidence="7">The sequence shown here is derived from an EMBL/GenBank/DDBJ whole genome shotgun (WGS) entry which is preliminary data.</text>
</comment>
<dbReference type="EMBL" id="BIFT01000002">
    <property type="protein sequence ID" value="GCE30301.1"/>
    <property type="molecule type" value="Genomic_DNA"/>
</dbReference>
<keyword evidence="3" id="KW-0560">Oxidoreductase</keyword>
<dbReference type="Pfam" id="PF00296">
    <property type="entry name" value="Bac_luciferase"/>
    <property type="match status" value="1"/>
</dbReference>
<dbReference type="PANTHER" id="PTHR42847:SF8">
    <property type="entry name" value="CONSERVED PROTEIN"/>
    <property type="match status" value="1"/>
</dbReference>
<dbReference type="InterPro" id="IPR011251">
    <property type="entry name" value="Luciferase-like_dom"/>
</dbReference>
<keyword evidence="4" id="KW-0503">Monooxygenase</keyword>
<reference evidence="7" key="2">
    <citation type="journal article" date="2019" name="Int. J. Syst. Evol. Microbiol.">
        <title>Tengunoibacter tsumagoiensis gen. nov., sp. nov., Dictyobacter kobayashii sp. nov., Dictyobacter alpinus sp. nov., and description of Dictyobacteraceae fam. nov. within the order Ktedonobacterales isolated from Tengu-no-mugimeshi, a soil-like granular mass of micro-organisms, and emended descriptions of the genera Ktedonobacter and Dictyobacter.</title>
        <authorList>
            <person name="Wang C."/>
            <person name="Zheng Y."/>
            <person name="Sakai Y."/>
            <person name="Toyoda A."/>
            <person name="Minakuchi Y."/>
            <person name="Abe K."/>
            <person name="Yokota A."/>
            <person name="Yabe S."/>
        </authorList>
    </citation>
    <scope>NUCLEOTIDE SEQUENCE</scope>
    <source>
        <strain evidence="7">Uno16</strain>
    </source>
</reference>
<name>A0A402BG20_9CHLR</name>
<evidence type="ECO:0000256" key="1">
    <source>
        <dbReference type="ARBA" id="ARBA00022630"/>
    </source>
</evidence>
<reference evidence="8" key="1">
    <citation type="submission" date="2018-12" db="EMBL/GenBank/DDBJ databases">
        <title>Tengunoibacter tsumagoiensis gen. nov., sp. nov., Dictyobacter kobayashii sp. nov., D. alpinus sp. nov., and D. joshuensis sp. nov. and description of Dictyobacteraceae fam. nov. within the order Ktedonobacterales isolated from Tengu-no-mugimeshi.</title>
        <authorList>
            <person name="Wang C.M."/>
            <person name="Zheng Y."/>
            <person name="Sakai Y."/>
            <person name="Toyoda A."/>
            <person name="Minakuchi Y."/>
            <person name="Abe K."/>
            <person name="Yokota A."/>
            <person name="Yabe S."/>
        </authorList>
    </citation>
    <scope>NUCLEOTIDE SEQUENCE [LARGE SCALE GENOMIC DNA]</scope>
    <source>
        <strain evidence="8">Uno16</strain>
    </source>
</reference>
<dbReference type="InterPro" id="IPR050172">
    <property type="entry name" value="SsuD_RutA_monooxygenase"/>
</dbReference>
<keyword evidence="2" id="KW-0288">FMN</keyword>
<organism evidence="7 8">
    <name type="scientific">Dictyobacter alpinus</name>
    <dbReference type="NCBI Taxonomy" id="2014873"/>
    <lineage>
        <taxon>Bacteria</taxon>
        <taxon>Bacillati</taxon>
        <taxon>Chloroflexota</taxon>
        <taxon>Ktedonobacteria</taxon>
        <taxon>Ktedonobacterales</taxon>
        <taxon>Dictyobacteraceae</taxon>
        <taxon>Dictyobacter</taxon>
    </lineage>
</organism>
<dbReference type="SUPFAM" id="SSF51679">
    <property type="entry name" value="Bacterial luciferase-like"/>
    <property type="match status" value="1"/>
</dbReference>
<dbReference type="Proteomes" id="UP000287171">
    <property type="component" value="Unassembled WGS sequence"/>
</dbReference>
<evidence type="ECO:0000259" key="5">
    <source>
        <dbReference type="Pfam" id="PF00296"/>
    </source>
</evidence>
<dbReference type="RefSeq" id="WP_126630436.1">
    <property type="nucleotide sequence ID" value="NZ_BIFT01000002.1"/>
</dbReference>
<accession>A0A402BG20</accession>
<dbReference type="AlphaFoldDB" id="A0A402BG20"/>
<keyword evidence="8" id="KW-1185">Reference proteome</keyword>
<dbReference type="InterPro" id="IPR036661">
    <property type="entry name" value="Luciferase-like_sf"/>
</dbReference>
<sequence>MRIGINLGPTGNWPDILAAAQQADQLGFEALSFLDHFHADKLEWPYISGWALYGALSMKTERIKLVPMVIDRLNYLPGVLAKESSVLSILSNGRFELGIGAGDYFQEARAWGLAIPEVQERIDGLKETILALREVWAGQKVTFTGQYLHLLDAACTPVPVAPMRVVVGVGNSRRLIQSAVDYADELNVYANEDLLRFASEQIATSGRHVSLSAYVWDWPEQLTQKLPIWEAIGVERTFLTVWDFKQLPEIAQWMT</sequence>
<evidence type="ECO:0000313" key="8">
    <source>
        <dbReference type="Proteomes" id="UP000287171"/>
    </source>
</evidence>
<feature type="domain" description="Luciferase-like" evidence="5">
    <location>
        <begin position="8"/>
        <end position="191"/>
    </location>
</feature>
<dbReference type="PANTHER" id="PTHR42847">
    <property type="entry name" value="ALKANESULFONATE MONOOXYGENASE"/>
    <property type="match status" value="1"/>
</dbReference>
<evidence type="ECO:0000313" key="6">
    <source>
        <dbReference type="EMBL" id="GCE30301.1"/>
    </source>
</evidence>
<dbReference type="GO" id="GO:0008726">
    <property type="term" value="F:alkanesulfonate monooxygenase activity"/>
    <property type="evidence" value="ECO:0007669"/>
    <property type="project" value="TreeGrafter"/>
</dbReference>